<name>A0A7X5P8J7_CLOSG</name>
<dbReference type="InterPro" id="IPR012338">
    <property type="entry name" value="Beta-lactam/transpept-like"/>
</dbReference>
<evidence type="ECO:0000256" key="1">
    <source>
        <dbReference type="SAM" id="Phobius"/>
    </source>
</evidence>
<protein>
    <submittedName>
        <fullName evidence="4">Serine hydrolase</fullName>
    </submittedName>
    <submittedName>
        <fullName evidence="3">Transcriptional regulator Flp</fullName>
    </submittedName>
</protein>
<evidence type="ECO:0000313" key="3">
    <source>
        <dbReference type="EMBL" id="AKC62300.1"/>
    </source>
</evidence>
<dbReference type="Proteomes" id="UP000033052">
    <property type="component" value="Chromosome"/>
</dbReference>
<sequence>MKRKIFFTTALIVGALIISISASYIFTAFNYSENYQSKNSNEFIGKLDKELPSWIKKYKVPGAAIGLIENDKIIWQKGYGFADKESNKMVTPNTIFRIASISKPITAWGIMHLVDQGKIELDAPAEKYLTRWHIPSSKFDKRGVTIRRLLSHTAGFSVEGSPGYDINKPLPSIEQSLLGIGGEQWRVKLINEPGTTFQYSGGGFSVLQLITEEVTGKKFSDYMQSEIFKPLNLNHTRYDRDFKDNTTIATAYTDSGKPIIDRPWIEQASGGVYTNLIDLSTFVASCMEESNKNKAGRGILKPSSLAEMFSPQPNTKSFFGVYGLGFIPQKLKNDVKLISHSGDITGWNSQIAFLPKEKRGIVILTNGDAGYYFKSEVLGLWTNWTTGDSNNDTKFLRIMQKTLISLACFFGVLFLYFIYDTKKKITSKKIIFSPIFNKKFNFKGYMKAILPGLIVIIWCFIFYSKVPFKIIFKLNDYALFTFFSPELFWVTLIITIFGVFSTLRNLLTEKTN</sequence>
<proteinExistence type="predicted"/>
<dbReference type="GO" id="GO:0016787">
    <property type="term" value="F:hydrolase activity"/>
    <property type="evidence" value="ECO:0007669"/>
    <property type="project" value="UniProtKB-KW"/>
</dbReference>
<evidence type="ECO:0000313" key="4">
    <source>
        <dbReference type="EMBL" id="NFR60759.1"/>
    </source>
</evidence>
<dbReference type="Gene3D" id="3.40.710.10">
    <property type="entry name" value="DD-peptidase/beta-lactamase superfamily"/>
    <property type="match status" value="1"/>
</dbReference>
<keyword evidence="1" id="KW-0472">Membrane</keyword>
<dbReference type="KEGG" id="cld:CLSPO_c15800"/>
<dbReference type="InterPro" id="IPR050491">
    <property type="entry name" value="AmpC-like"/>
</dbReference>
<evidence type="ECO:0000313" key="5">
    <source>
        <dbReference type="Proteomes" id="UP000033052"/>
    </source>
</evidence>
<dbReference type="InterPro" id="IPR001466">
    <property type="entry name" value="Beta-lactam-related"/>
</dbReference>
<dbReference type="AlphaFoldDB" id="A0A7X5P8J7"/>
<reference evidence="3 5" key="2">
    <citation type="journal article" date="2015" name="PLoS ONE">
        <title>A universal mariner transposon system for forward genetic studies in the genus clostridium.</title>
        <authorList>
            <person name="Zhang Y."/>
            <person name="Grosse-Honebrink A."/>
            <person name="Minton N.P."/>
        </authorList>
    </citation>
    <scope>NUCLEOTIDE SEQUENCE [LARGE SCALE GENOMIC DNA]</scope>
    <source>
        <strain evidence="3 5">NCIMB 10696</strain>
    </source>
</reference>
<gene>
    <name evidence="3" type="primary">flp4</name>
    <name evidence="3" type="ORF">CLSPO_c15800</name>
    <name evidence="4" type="ORF">FDF70_04395</name>
</gene>
<evidence type="ECO:0000313" key="6">
    <source>
        <dbReference type="Proteomes" id="UP000486601"/>
    </source>
</evidence>
<keyword evidence="4" id="KW-0378">Hydrolase</keyword>
<dbReference type="EMBL" id="SXCS01000002">
    <property type="protein sequence ID" value="NFR60759.1"/>
    <property type="molecule type" value="Genomic_DNA"/>
</dbReference>
<evidence type="ECO:0000259" key="2">
    <source>
        <dbReference type="Pfam" id="PF00144"/>
    </source>
</evidence>
<dbReference type="Pfam" id="PF00144">
    <property type="entry name" value="Beta-lactamase"/>
    <property type="match status" value="1"/>
</dbReference>
<dbReference type="Proteomes" id="UP000486601">
    <property type="component" value="Unassembled WGS sequence"/>
</dbReference>
<feature type="transmembrane region" description="Helical" evidence="1">
    <location>
        <begin position="398"/>
        <end position="419"/>
    </location>
</feature>
<organism evidence="4 6">
    <name type="scientific">Clostridium sporogenes</name>
    <dbReference type="NCBI Taxonomy" id="1509"/>
    <lineage>
        <taxon>Bacteria</taxon>
        <taxon>Bacillati</taxon>
        <taxon>Bacillota</taxon>
        <taxon>Clostridia</taxon>
        <taxon>Eubacteriales</taxon>
        <taxon>Clostridiaceae</taxon>
        <taxon>Clostridium</taxon>
    </lineage>
</organism>
<reference evidence="4 6" key="3">
    <citation type="submission" date="2019-04" db="EMBL/GenBank/DDBJ databases">
        <title>Genome sequencing of Clostridium botulinum Groups I-IV and Clostridium butyricum.</title>
        <authorList>
            <person name="Brunt J."/>
            <person name="Van Vliet A.H.M."/>
            <person name="Stringer S.C."/>
            <person name="Carter A.T."/>
            <person name="Peck M.W."/>
        </authorList>
    </citation>
    <scope>NUCLEOTIDE SEQUENCE [LARGE SCALE GENOMIC DNA]</scope>
    <source>
        <strain evidence="4 6">IFR 18/108</strain>
    </source>
</reference>
<dbReference type="EMBL" id="CP009225">
    <property type="protein sequence ID" value="AKC62300.1"/>
    <property type="molecule type" value="Genomic_DNA"/>
</dbReference>
<dbReference type="PANTHER" id="PTHR46825:SF12">
    <property type="entry name" value="PENICILLIN-BINDING PROTEIN 4"/>
    <property type="match status" value="1"/>
</dbReference>
<accession>A0A7X5P8J7</accession>
<keyword evidence="1" id="KW-1133">Transmembrane helix</keyword>
<feature type="transmembrane region" description="Helical" evidence="1">
    <location>
        <begin position="488"/>
        <end position="507"/>
    </location>
</feature>
<feature type="transmembrane region" description="Helical" evidence="1">
    <location>
        <begin position="448"/>
        <end position="468"/>
    </location>
</feature>
<dbReference type="GeneID" id="92938290"/>
<dbReference type="PANTHER" id="PTHR46825">
    <property type="entry name" value="D-ALANYL-D-ALANINE-CARBOXYPEPTIDASE/ENDOPEPTIDASE AMPH"/>
    <property type="match status" value="1"/>
</dbReference>
<dbReference type="RefSeq" id="WP_033059222.1">
    <property type="nucleotide sequence ID" value="NZ_CP009225.1"/>
</dbReference>
<dbReference type="SUPFAM" id="SSF56601">
    <property type="entry name" value="beta-lactamase/transpeptidase-like"/>
    <property type="match status" value="1"/>
</dbReference>
<feature type="domain" description="Beta-lactamase-related" evidence="2">
    <location>
        <begin position="56"/>
        <end position="369"/>
    </location>
</feature>
<keyword evidence="1" id="KW-0812">Transmembrane</keyword>
<reference evidence="3" key="1">
    <citation type="submission" date="2014-08" db="EMBL/GenBank/DDBJ databases">
        <authorList>
            <person name="Kubiak A."/>
            <person name="Poehlein A."/>
            <person name="Daniel R."/>
            <person name="Minton N.P."/>
        </authorList>
    </citation>
    <scope>NUCLEOTIDE SEQUENCE</scope>
    <source>
        <strain evidence="3">NCIMB 10696</strain>
    </source>
</reference>